<dbReference type="Proteomes" id="UP000027931">
    <property type="component" value="Unassembled WGS sequence"/>
</dbReference>
<dbReference type="CDD" id="cd00093">
    <property type="entry name" value="HTH_XRE"/>
    <property type="match status" value="1"/>
</dbReference>
<dbReference type="InterPro" id="IPR001387">
    <property type="entry name" value="Cro/C1-type_HTH"/>
</dbReference>
<keyword evidence="3" id="KW-1185">Reference proteome</keyword>
<dbReference type="RefSeq" id="WP_038092427.1">
    <property type="nucleotide sequence ID" value="NZ_JMIR01000033.1"/>
</dbReference>
<gene>
    <name evidence="2" type="ORF">EL26_19420</name>
</gene>
<dbReference type="InterPro" id="IPR011990">
    <property type="entry name" value="TPR-like_helical_dom_sf"/>
</dbReference>
<feature type="domain" description="HTH cro/C1-type" evidence="1">
    <location>
        <begin position="20"/>
        <end position="82"/>
    </location>
</feature>
<evidence type="ECO:0000259" key="1">
    <source>
        <dbReference type="SMART" id="SM00530"/>
    </source>
</evidence>
<protein>
    <recommendedName>
        <fullName evidence="1">HTH cro/C1-type domain-containing protein</fullName>
    </recommendedName>
</protein>
<reference evidence="2 3" key="1">
    <citation type="journal article" date="2013" name="Int. J. Syst. Evol. Microbiol.">
        <title>Tumebacillus flagellatus sp. nov., an alpha-amylase/pullulanase-producing bacterium isolated from cassava wastewater.</title>
        <authorList>
            <person name="Wang Q."/>
            <person name="Xie N."/>
            <person name="Qin Y."/>
            <person name="Shen N."/>
            <person name="Zhu J."/>
            <person name="Mi H."/>
            <person name="Huang R."/>
        </authorList>
    </citation>
    <scope>NUCLEOTIDE SEQUENCE [LARGE SCALE GENOMIC DNA]</scope>
    <source>
        <strain evidence="2 3">GST4</strain>
    </source>
</reference>
<dbReference type="Gene3D" id="1.25.40.10">
    <property type="entry name" value="Tetratricopeptide repeat domain"/>
    <property type="match status" value="1"/>
</dbReference>
<sequence>MENRILNNGGFVDTMSDGRRLKEILEERAESDKHAWSVAAFAIRVPSISESTLYRIVNEQRPMKPQEKRAIVQALNISIERFDMKDVEKTLLGIQAQVEFNVNLQAALSAAQKIMPLALGFTEKFVLLNNFGAIHYREKNYILAIATWSDALTLAEKIYSLFGECEPLYMAVSNLTLAYAEVNDFYNVAKLLSSIESRFNNLPARFSAAVAYSLAINAKRLGDEETYEAKMYEQYDFYQQVGGERVLAVALHNVAYMLYSIGKLMESVEKFEELYSFLTEHPTVRKSEYGFIMLKDYAKALVRAGRKQEGIQLIHRLLNEVEGRLFHKVKGKLMLLDAIYSKNSERAKEVLELKEALTEHKLMAIQILMKESAKANDAESLMRYYEIGDAIQPSSDSEMEAKL</sequence>
<dbReference type="STRING" id="1157490.EL26_19420"/>
<dbReference type="SUPFAM" id="SSF48452">
    <property type="entry name" value="TPR-like"/>
    <property type="match status" value="1"/>
</dbReference>
<organism evidence="2 3">
    <name type="scientific">Tumebacillus flagellatus</name>
    <dbReference type="NCBI Taxonomy" id="1157490"/>
    <lineage>
        <taxon>Bacteria</taxon>
        <taxon>Bacillati</taxon>
        <taxon>Bacillota</taxon>
        <taxon>Bacilli</taxon>
        <taxon>Bacillales</taxon>
        <taxon>Alicyclobacillaceae</taxon>
        <taxon>Tumebacillus</taxon>
    </lineage>
</organism>
<dbReference type="OrthoDB" id="6014116at2"/>
<accession>A0A074LKM5</accession>
<dbReference type="SMART" id="SM00530">
    <property type="entry name" value="HTH_XRE"/>
    <property type="match status" value="1"/>
</dbReference>
<name>A0A074LKM5_9BACL</name>
<comment type="caution">
    <text evidence="2">The sequence shown here is derived from an EMBL/GenBank/DDBJ whole genome shotgun (WGS) entry which is preliminary data.</text>
</comment>
<proteinExistence type="predicted"/>
<evidence type="ECO:0000313" key="2">
    <source>
        <dbReference type="EMBL" id="KEO81644.1"/>
    </source>
</evidence>
<dbReference type="EMBL" id="JMIR01000033">
    <property type="protein sequence ID" value="KEO81644.1"/>
    <property type="molecule type" value="Genomic_DNA"/>
</dbReference>
<evidence type="ECO:0000313" key="3">
    <source>
        <dbReference type="Proteomes" id="UP000027931"/>
    </source>
</evidence>
<dbReference type="AlphaFoldDB" id="A0A074LKM5"/>